<gene>
    <name evidence="1" type="ORF">GCM10011571_02380</name>
</gene>
<dbReference type="AlphaFoldDB" id="A0A8J2YBL0"/>
<evidence type="ECO:0000313" key="1">
    <source>
        <dbReference type="EMBL" id="GGE04877.1"/>
    </source>
</evidence>
<comment type="caution">
    <text evidence="1">The sequence shown here is derived from an EMBL/GenBank/DDBJ whole genome shotgun (WGS) entry which is preliminary data.</text>
</comment>
<organism evidence="1 2">
    <name type="scientific">Marinithermofilum abyssi</name>
    <dbReference type="NCBI Taxonomy" id="1571185"/>
    <lineage>
        <taxon>Bacteria</taxon>
        <taxon>Bacillati</taxon>
        <taxon>Bacillota</taxon>
        <taxon>Bacilli</taxon>
        <taxon>Bacillales</taxon>
        <taxon>Thermoactinomycetaceae</taxon>
        <taxon>Marinithermofilum</taxon>
    </lineage>
</organism>
<evidence type="ECO:0000313" key="2">
    <source>
        <dbReference type="Proteomes" id="UP000625210"/>
    </source>
</evidence>
<keyword evidence="2" id="KW-1185">Reference proteome</keyword>
<dbReference type="RefSeq" id="WP_188646097.1">
    <property type="nucleotide sequence ID" value="NZ_BMHQ01000001.1"/>
</dbReference>
<dbReference type="Gene3D" id="2.60.120.380">
    <property type="match status" value="1"/>
</dbReference>
<reference evidence="1" key="2">
    <citation type="submission" date="2020-09" db="EMBL/GenBank/DDBJ databases">
        <authorList>
            <person name="Sun Q."/>
            <person name="Zhou Y."/>
        </authorList>
    </citation>
    <scope>NUCLEOTIDE SEQUENCE</scope>
    <source>
        <strain evidence="1">CGMCC 1.15179</strain>
    </source>
</reference>
<protein>
    <submittedName>
        <fullName evidence="1">Uncharacterized protein</fullName>
    </submittedName>
</protein>
<dbReference type="Proteomes" id="UP000625210">
    <property type="component" value="Unassembled WGS sequence"/>
</dbReference>
<sequence length="130" mass="14875">MSPGEVFACLQSSGIKKEARQKYTFNATFQPQADDYENNDYRWNAYKTELFPGFHLDKERKIRIDAQKEASLRSVFFLLYDRHLRVLDQARLSGNQTAGTLSIRLKPGTYVLRVQGLPAAAAGTYRLLLQ</sequence>
<accession>A0A8J2YBL0</accession>
<dbReference type="EMBL" id="BMHQ01000001">
    <property type="protein sequence ID" value="GGE04877.1"/>
    <property type="molecule type" value="Genomic_DNA"/>
</dbReference>
<reference evidence="1" key="1">
    <citation type="journal article" date="2014" name="Int. J. Syst. Evol. Microbiol.">
        <title>Complete genome sequence of Corynebacterium casei LMG S-19264T (=DSM 44701T), isolated from a smear-ripened cheese.</title>
        <authorList>
            <consortium name="US DOE Joint Genome Institute (JGI-PGF)"/>
            <person name="Walter F."/>
            <person name="Albersmeier A."/>
            <person name="Kalinowski J."/>
            <person name="Ruckert C."/>
        </authorList>
    </citation>
    <scope>NUCLEOTIDE SEQUENCE</scope>
    <source>
        <strain evidence="1">CGMCC 1.15179</strain>
    </source>
</reference>
<name>A0A8J2YBL0_9BACL</name>
<proteinExistence type="predicted"/>